<sequence>DKLSAHQIPLFHLHSISHNYTAEWSRLEDVQNLTACIPIKNLLRFLQQYGHRCQAYFARGDRIVPGNSRVPAVEAAKESPRSRRFEAYCCRKCRHEQSFCKIFEISHEDCVQKPSGICSFISTSRSPV</sequence>
<feature type="non-terminal residue" evidence="1">
    <location>
        <position position="1"/>
    </location>
</feature>
<proteinExistence type="predicted"/>
<organism evidence="1">
    <name type="scientific">Spongospora subterranea</name>
    <dbReference type="NCBI Taxonomy" id="70186"/>
    <lineage>
        <taxon>Eukaryota</taxon>
        <taxon>Sar</taxon>
        <taxon>Rhizaria</taxon>
        <taxon>Endomyxa</taxon>
        <taxon>Phytomyxea</taxon>
        <taxon>Plasmodiophorida</taxon>
        <taxon>Plasmodiophoridae</taxon>
        <taxon>Spongospora</taxon>
    </lineage>
</organism>
<dbReference type="EMBL" id="HACM01008962">
    <property type="protein sequence ID" value="CRZ09404.1"/>
    <property type="molecule type" value="Transcribed_RNA"/>
</dbReference>
<reference evidence="1" key="1">
    <citation type="submission" date="2015-04" db="EMBL/GenBank/DDBJ databases">
        <title>The genome sequence of the plant pathogenic Rhizarian Plasmodiophora brassicae reveals insights in its biotrophic life cycle and the origin of chitin synthesis.</title>
        <authorList>
            <person name="Schwelm A."/>
            <person name="Fogelqvist J."/>
            <person name="Knaust A."/>
            <person name="Julke S."/>
            <person name="Lilja T."/>
            <person name="Dhandapani V."/>
            <person name="Bonilla-Rosso G."/>
            <person name="Karlsson M."/>
            <person name="Shevchenko A."/>
            <person name="Choi S.R."/>
            <person name="Kim H.G."/>
            <person name="Park J.Y."/>
            <person name="Lim Y.P."/>
            <person name="Ludwig-Muller J."/>
            <person name="Dixelius C."/>
        </authorList>
    </citation>
    <scope>NUCLEOTIDE SEQUENCE</scope>
    <source>
        <tissue evidence="1">Potato root galls</tissue>
    </source>
</reference>
<protein>
    <submittedName>
        <fullName evidence="1">Uncharacterized protein</fullName>
    </submittedName>
</protein>
<evidence type="ECO:0000313" key="1">
    <source>
        <dbReference type="EMBL" id="CRZ09404.1"/>
    </source>
</evidence>
<dbReference type="AlphaFoldDB" id="A0A0H5RL05"/>
<accession>A0A0H5RL05</accession>
<name>A0A0H5RL05_9EUKA</name>